<name>A0A8S9YC48_9TREM</name>
<gene>
    <name evidence="1" type="ORF">EG68_12591</name>
</gene>
<accession>A0A8S9YC48</accession>
<reference evidence="1" key="1">
    <citation type="submission" date="2019-07" db="EMBL/GenBank/DDBJ databases">
        <title>Annotation for the trematode Paragonimus miyazaki's.</title>
        <authorList>
            <person name="Choi Y.-J."/>
        </authorList>
    </citation>
    <scope>NUCLEOTIDE SEQUENCE</scope>
    <source>
        <strain evidence="1">Japan</strain>
    </source>
</reference>
<proteinExistence type="predicted"/>
<keyword evidence="2" id="KW-1185">Reference proteome</keyword>
<organism evidence="1 2">
    <name type="scientific">Paragonimus skrjabini miyazakii</name>
    <dbReference type="NCBI Taxonomy" id="59628"/>
    <lineage>
        <taxon>Eukaryota</taxon>
        <taxon>Metazoa</taxon>
        <taxon>Spiralia</taxon>
        <taxon>Lophotrochozoa</taxon>
        <taxon>Platyhelminthes</taxon>
        <taxon>Trematoda</taxon>
        <taxon>Digenea</taxon>
        <taxon>Plagiorchiida</taxon>
        <taxon>Troglotremata</taxon>
        <taxon>Troglotrematidae</taxon>
        <taxon>Paragonimus</taxon>
    </lineage>
</organism>
<protein>
    <submittedName>
        <fullName evidence="1">Uncharacterized protein</fullName>
    </submittedName>
</protein>
<dbReference type="Proteomes" id="UP000822476">
    <property type="component" value="Unassembled WGS sequence"/>
</dbReference>
<dbReference type="AlphaFoldDB" id="A0A8S9YC48"/>
<evidence type="ECO:0000313" key="1">
    <source>
        <dbReference type="EMBL" id="KAF7233869.1"/>
    </source>
</evidence>
<dbReference type="EMBL" id="JTDE01016986">
    <property type="protein sequence ID" value="KAF7233869.1"/>
    <property type="molecule type" value="Genomic_DNA"/>
</dbReference>
<comment type="caution">
    <text evidence="1">The sequence shown here is derived from an EMBL/GenBank/DDBJ whole genome shotgun (WGS) entry which is preliminary data.</text>
</comment>
<sequence>MMTKLASEVERLSDFKHVCYVLYECSNNKWSVTPKDLELILGFLCDLQNDAALELGTFGLPPNGLVFFLVASTSLLIEHLSDVSQFDLFQPITCLVRLLLECIGKSGDILVRYLSFLQHLSNLVST</sequence>
<evidence type="ECO:0000313" key="2">
    <source>
        <dbReference type="Proteomes" id="UP000822476"/>
    </source>
</evidence>